<feature type="signal peptide" evidence="1">
    <location>
        <begin position="1"/>
        <end position="34"/>
    </location>
</feature>
<keyword evidence="1" id="KW-0732">Signal</keyword>
<reference evidence="2 3" key="1">
    <citation type="submission" date="2021-08" db="EMBL/GenBank/DDBJ databases">
        <title>WGS of actinomycetes from Thailand.</title>
        <authorList>
            <person name="Thawai C."/>
        </authorList>
    </citation>
    <scope>NUCLEOTIDE SEQUENCE [LARGE SCALE GENOMIC DNA]</scope>
    <source>
        <strain evidence="2 3">PLK6-54</strain>
    </source>
</reference>
<sequence length="156" mass="15297">MRGGRWRESGAARLWVLCAVLLGLVLMHGNPAAAASGCHGAVTVSAGAPDPPATADMTMPAMGSSQGVDAASTGPVVGVSDTDHGASLHDHASTEGGSCLATPARGGLHLPAPGLPAGGALSVLLLMRLGVSIAGGRRGPPDSGPKLLLRVCVART</sequence>
<evidence type="ECO:0000313" key="2">
    <source>
        <dbReference type="EMBL" id="MBY8882020.1"/>
    </source>
</evidence>
<accession>A0ABS7QFT2</accession>
<dbReference type="EMBL" id="JAINZZ010000061">
    <property type="protein sequence ID" value="MBY8882020.1"/>
    <property type="molecule type" value="Genomic_DNA"/>
</dbReference>
<gene>
    <name evidence="2" type="ORF">K7862_30950</name>
</gene>
<dbReference type="RefSeq" id="WP_222968156.1">
    <property type="nucleotide sequence ID" value="NZ_JAINZZ010000061.1"/>
</dbReference>
<evidence type="ECO:0000256" key="1">
    <source>
        <dbReference type="SAM" id="SignalP"/>
    </source>
</evidence>
<name>A0ABS7QFT2_9ACTN</name>
<dbReference type="Proteomes" id="UP000778578">
    <property type="component" value="Unassembled WGS sequence"/>
</dbReference>
<organism evidence="2 3">
    <name type="scientific">Actinacidiphila acidipaludis</name>
    <dbReference type="NCBI Taxonomy" id="2873382"/>
    <lineage>
        <taxon>Bacteria</taxon>
        <taxon>Bacillati</taxon>
        <taxon>Actinomycetota</taxon>
        <taxon>Actinomycetes</taxon>
        <taxon>Kitasatosporales</taxon>
        <taxon>Streptomycetaceae</taxon>
        <taxon>Actinacidiphila</taxon>
    </lineage>
</organism>
<evidence type="ECO:0000313" key="3">
    <source>
        <dbReference type="Proteomes" id="UP000778578"/>
    </source>
</evidence>
<comment type="caution">
    <text evidence="2">The sequence shown here is derived from an EMBL/GenBank/DDBJ whole genome shotgun (WGS) entry which is preliminary data.</text>
</comment>
<evidence type="ECO:0008006" key="4">
    <source>
        <dbReference type="Google" id="ProtNLM"/>
    </source>
</evidence>
<proteinExistence type="predicted"/>
<protein>
    <recommendedName>
        <fullName evidence="4">Secreted protein</fullName>
    </recommendedName>
</protein>
<feature type="chain" id="PRO_5045993953" description="Secreted protein" evidence="1">
    <location>
        <begin position="35"/>
        <end position="156"/>
    </location>
</feature>
<keyword evidence="3" id="KW-1185">Reference proteome</keyword>